<dbReference type="EMBL" id="LGRX02030699">
    <property type="protein sequence ID" value="KAK3245376.1"/>
    <property type="molecule type" value="Genomic_DNA"/>
</dbReference>
<evidence type="ECO:0000313" key="9">
    <source>
        <dbReference type="EMBL" id="KAK3245376.1"/>
    </source>
</evidence>
<protein>
    <submittedName>
        <fullName evidence="8">Uncharacterized protein</fullName>
    </submittedName>
</protein>
<evidence type="ECO:0000256" key="7">
    <source>
        <dbReference type="SAM" id="Phobius"/>
    </source>
</evidence>
<dbReference type="GO" id="GO:0016020">
    <property type="term" value="C:membrane"/>
    <property type="evidence" value="ECO:0007669"/>
    <property type="project" value="UniProtKB-SubCell"/>
</dbReference>
<keyword evidence="5 7" id="KW-0472">Membrane</keyword>
<sequence length="270" mass="28858">MSIIGSATLLLPRSRVFDSAVGQQNRSVVPGQPVGGKASKTKATCKTSQVGPTSSVARFRKPARDLRSSVITSAAQSPGSTEGEPDFEAVTRYFGATAFQLAAMSGALWSLDQATSMLAATQGVPAWAPKAVVVAFFAVMSLKSRVFSPLNNSRPTTSSEKAAISERKRPSWMPPPLTFPIVWTTIAVLRTVSSVMIWELSGRTLLVAPILAMMLHLAIGDTWNTINNVEQRLGTAVLGVGMVWASVILVDTLYFQLSTTAVYGSKPERI</sequence>
<comment type="similarity">
    <text evidence="2">Belongs to the TspO/BZRP family.</text>
</comment>
<organism evidence="8 10">
    <name type="scientific">Cymbomonas tetramitiformis</name>
    <dbReference type="NCBI Taxonomy" id="36881"/>
    <lineage>
        <taxon>Eukaryota</taxon>
        <taxon>Viridiplantae</taxon>
        <taxon>Chlorophyta</taxon>
        <taxon>Pyramimonadophyceae</taxon>
        <taxon>Pyramimonadales</taxon>
        <taxon>Pyramimonadaceae</taxon>
        <taxon>Cymbomonas</taxon>
    </lineage>
</organism>
<gene>
    <name evidence="9" type="ORF">CYMTET_45053</name>
    <name evidence="8" type="ORF">CYMTET_48074</name>
</gene>
<evidence type="ECO:0000256" key="3">
    <source>
        <dbReference type="ARBA" id="ARBA00022692"/>
    </source>
</evidence>
<evidence type="ECO:0000313" key="10">
    <source>
        <dbReference type="Proteomes" id="UP001190700"/>
    </source>
</evidence>
<dbReference type="Pfam" id="PF03073">
    <property type="entry name" value="TspO_MBR"/>
    <property type="match status" value="1"/>
</dbReference>
<feature type="transmembrane region" description="Helical" evidence="7">
    <location>
        <begin position="204"/>
        <end position="223"/>
    </location>
</feature>
<name>A0AAE0BUL2_9CHLO</name>
<evidence type="ECO:0000256" key="4">
    <source>
        <dbReference type="ARBA" id="ARBA00022989"/>
    </source>
</evidence>
<dbReference type="Gene3D" id="1.20.1260.100">
    <property type="entry name" value="TspO/MBR protein"/>
    <property type="match status" value="1"/>
</dbReference>
<feature type="compositionally biased region" description="Low complexity" evidence="6">
    <location>
        <begin position="37"/>
        <end position="48"/>
    </location>
</feature>
<dbReference type="PANTHER" id="PTHR10057">
    <property type="entry name" value="PERIPHERAL-TYPE BENZODIAZEPINE RECEPTOR"/>
    <property type="match status" value="1"/>
</dbReference>
<evidence type="ECO:0000256" key="5">
    <source>
        <dbReference type="ARBA" id="ARBA00023136"/>
    </source>
</evidence>
<keyword evidence="10" id="KW-1185">Reference proteome</keyword>
<dbReference type="InterPro" id="IPR004307">
    <property type="entry name" value="TspO_MBR"/>
</dbReference>
<reference evidence="8" key="2">
    <citation type="submission" date="2023-06" db="EMBL/GenBank/DDBJ databases">
        <title>Long-read-based genome assembly of the green algal bacterivore Cymbomonas tetramitiformis.</title>
        <authorList>
            <person name="Gyaltshen Y."/>
            <person name="Rozenberg A."/>
            <person name="Paasch A."/>
            <person name="Burns J.A."/>
            <person name="Warring S."/>
            <person name="Larson R."/>
            <person name="Maurer-Alcala X."/>
            <person name="Dacks J."/>
            <person name="Kim E."/>
        </authorList>
    </citation>
    <scope>NUCLEOTIDE SEQUENCE</scope>
    <source>
        <strain evidence="8">PLY_AMNH</strain>
    </source>
</reference>
<dbReference type="AlphaFoldDB" id="A0AAE0BUL2"/>
<comment type="caution">
    <text evidence="8">The sequence shown here is derived from an EMBL/GenBank/DDBJ whole genome shotgun (WGS) entry which is preliminary data.</text>
</comment>
<feature type="transmembrane region" description="Helical" evidence="7">
    <location>
        <begin position="235"/>
        <end position="257"/>
    </location>
</feature>
<proteinExistence type="inferred from homology"/>
<dbReference type="PANTHER" id="PTHR10057:SF0">
    <property type="entry name" value="TRANSLOCATOR PROTEIN"/>
    <property type="match status" value="1"/>
</dbReference>
<dbReference type="GO" id="GO:0033013">
    <property type="term" value="P:tetrapyrrole metabolic process"/>
    <property type="evidence" value="ECO:0007669"/>
    <property type="project" value="UniProtKB-ARBA"/>
</dbReference>
<evidence type="ECO:0000256" key="6">
    <source>
        <dbReference type="SAM" id="MobiDB-lite"/>
    </source>
</evidence>
<evidence type="ECO:0000313" key="8">
    <source>
        <dbReference type="EMBL" id="KAK3242224.1"/>
    </source>
</evidence>
<accession>A0AAE0BUL2</accession>
<comment type="subcellular location">
    <subcellularLocation>
        <location evidence="1">Membrane</location>
        <topology evidence="1">Multi-pass membrane protein</topology>
    </subcellularLocation>
</comment>
<evidence type="ECO:0000256" key="1">
    <source>
        <dbReference type="ARBA" id="ARBA00004141"/>
    </source>
</evidence>
<reference evidence="8 10" key="1">
    <citation type="journal article" date="2015" name="Genome Biol. Evol.">
        <title>Comparative Genomics of a Bacterivorous Green Alga Reveals Evolutionary Causalities and Consequences of Phago-Mixotrophic Mode of Nutrition.</title>
        <authorList>
            <person name="Burns J.A."/>
            <person name="Paasch A."/>
            <person name="Narechania A."/>
            <person name="Kim E."/>
        </authorList>
    </citation>
    <scope>NUCLEOTIDE SEQUENCE [LARGE SCALE GENOMIC DNA]</scope>
    <source>
        <strain evidence="8">PLY_AMNH</strain>
    </source>
</reference>
<dbReference type="CDD" id="cd15904">
    <property type="entry name" value="TSPO_MBR"/>
    <property type="match status" value="1"/>
</dbReference>
<dbReference type="InterPro" id="IPR038330">
    <property type="entry name" value="TspO/MBR-related_sf"/>
</dbReference>
<dbReference type="Proteomes" id="UP001190700">
    <property type="component" value="Unassembled WGS sequence"/>
</dbReference>
<evidence type="ECO:0000256" key="2">
    <source>
        <dbReference type="ARBA" id="ARBA00007524"/>
    </source>
</evidence>
<feature type="region of interest" description="Disordered" evidence="6">
    <location>
        <begin position="22"/>
        <end position="54"/>
    </location>
</feature>
<keyword evidence="3 7" id="KW-0812">Transmembrane</keyword>
<keyword evidence="4 7" id="KW-1133">Transmembrane helix</keyword>
<dbReference type="EMBL" id="LGRX02033212">
    <property type="protein sequence ID" value="KAK3242224.1"/>
    <property type="molecule type" value="Genomic_DNA"/>
</dbReference>